<proteinExistence type="inferred from homology"/>
<dbReference type="EMBL" id="FOBW01000004">
    <property type="protein sequence ID" value="SEM60673.1"/>
    <property type="molecule type" value="Genomic_DNA"/>
</dbReference>
<comment type="similarity">
    <text evidence="2 4">Belongs to the GerABKA family.</text>
</comment>
<dbReference type="InterPro" id="IPR050768">
    <property type="entry name" value="UPF0353/GerABKA_families"/>
</dbReference>
<dbReference type="STRING" id="930146.SAMN05192533_10447"/>
<protein>
    <submittedName>
        <fullName evidence="7">Spore germination protein KA</fullName>
    </submittedName>
</protein>
<dbReference type="InterPro" id="IPR004995">
    <property type="entry name" value="Spore_Ger"/>
</dbReference>
<evidence type="ECO:0000313" key="7">
    <source>
        <dbReference type="EMBL" id="SEM60673.1"/>
    </source>
</evidence>
<dbReference type="PIRSF" id="PIRSF005690">
    <property type="entry name" value="GerBA"/>
    <property type="match status" value="1"/>
</dbReference>
<comment type="subcellular location">
    <subcellularLocation>
        <location evidence="4">Cell membrane</location>
    </subcellularLocation>
    <subcellularLocation>
        <location evidence="1">Membrane</location>
        <topology evidence="1">Multi-pass membrane protein</topology>
    </subcellularLocation>
</comment>
<dbReference type="Pfam" id="PF03323">
    <property type="entry name" value="GerA"/>
    <property type="match status" value="1"/>
</dbReference>
<dbReference type="PANTHER" id="PTHR22550">
    <property type="entry name" value="SPORE GERMINATION PROTEIN"/>
    <property type="match status" value="1"/>
</dbReference>
<feature type="transmembrane region" description="Helical" evidence="6">
    <location>
        <begin position="435"/>
        <end position="463"/>
    </location>
</feature>
<evidence type="ECO:0000256" key="3">
    <source>
        <dbReference type="ARBA" id="ARBA00023136"/>
    </source>
</evidence>
<evidence type="ECO:0000256" key="5">
    <source>
        <dbReference type="SAM" id="MobiDB-lite"/>
    </source>
</evidence>
<dbReference type="AlphaFoldDB" id="A0A1H7ZQV3"/>
<gene>
    <name evidence="7" type="ORF">SAMN05192533_10447</name>
</gene>
<dbReference type="PANTHER" id="PTHR22550:SF5">
    <property type="entry name" value="LEUCINE ZIPPER PROTEIN 4"/>
    <property type="match status" value="1"/>
</dbReference>
<name>A0A1H7ZQV3_9BACI</name>
<accession>A0A1H7ZQV3</accession>
<reference evidence="8" key="1">
    <citation type="submission" date="2016-10" db="EMBL/GenBank/DDBJ databases">
        <authorList>
            <person name="Varghese N."/>
            <person name="Submissions S."/>
        </authorList>
    </citation>
    <scope>NUCLEOTIDE SEQUENCE [LARGE SCALE GENOMIC DNA]</scope>
    <source>
        <strain evidence="8">B48,IBRC-M 10115,DSM 25386,CECT 8001</strain>
    </source>
</reference>
<keyword evidence="6" id="KW-1133">Transmembrane helix</keyword>
<keyword evidence="6" id="KW-0812">Transmembrane</keyword>
<dbReference type="Proteomes" id="UP000198553">
    <property type="component" value="Unassembled WGS sequence"/>
</dbReference>
<dbReference type="GO" id="GO:0005886">
    <property type="term" value="C:plasma membrane"/>
    <property type="evidence" value="ECO:0007669"/>
    <property type="project" value="UniProtKB-SubCell"/>
</dbReference>
<keyword evidence="3 4" id="KW-0472">Membrane</keyword>
<feature type="region of interest" description="Disordered" evidence="5">
    <location>
        <begin position="9"/>
        <end position="34"/>
    </location>
</feature>
<evidence type="ECO:0000313" key="8">
    <source>
        <dbReference type="Proteomes" id="UP000198553"/>
    </source>
</evidence>
<evidence type="ECO:0000256" key="1">
    <source>
        <dbReference type="ARBA" id="ARBA00004141"/>
    </source>
</evidence>
<sequence>MFKLLKKISGRKKKGKSIQSNNTLDEQKNKRDQSISQNIDDNIDFIKSIYQFPDNRDVKFREFKVGGSNKRVAIIFISSITDVRTIEDSSIRPLLENKEPNLDIKGIISTQNVTIFPNMKDVVSNINTGNAVIFLEDDSNAYVFECANFQGRAVEKAENEVIIKGSKEALTEKVVVNLSLIRKRIKNEALMAESVTISERSQNEIYILYVRNLADDQLVDNIKNRLKNLDVDSIQNLALLEQYIEERRMSLFPSLLYSERPDRAAAFLEDGHVVLLMDNSPDALILPATFWSFFHTPEDHYLRFVFGNFARIIRIVAMFITIFISAIYVAVTSFHSEMIPADLLLAIAGSREKVPFPVFFEIILMEAAFELIREAGLRVPNPMGPTIGIVGALVLGQAAVEANIISPIVIIVVALSGLTSFTISDISLQFALRIIRFLFIAAAGIFGIFGMTALFVMGIFYLVSLKSFGVPFLAPMSPHYVSSGDTIFRRVITNENFRPGYLKPDDLKKKGDGATK</sequence>
<feature type="transmembrane region" description="Helical" evidence="6">
    <location>
        <begin position="404"/>
        <end position="423"/>
    </location>
</feature>
<feature type="transmembrane region" description="Helical" evidence="6">
    <location>
        <begin position="312"/>
        <end position="334"/>
    </location>
</feature>
<organism evidence="7 8">
    <name type="scientific">Mesobacillus persicus</name>
    <dbReference type="NCBI Taxonomy" id="930146"/>
    <lineage>
        <taxon>Bacteria</taxon>
        <taxon>Bacillati</taxon>
        <taxon>Bacillota</taxon>
        <taxon>Bacilli</taxon>
        <taxon>Bacillales</taxon>
        <taxon>Bacillaceae</taxon>
        <taxon>Mesobacillus</taxon>
    </lineage>
</organism>
<dbReference type="RefSeq" id="WP_090742905.1">
    <property type="nucleotide sequence ID" value="NZ_FOBW01000004.1"/>
</dbReference>
<keyword evidence="8" id="KW-1185">Reference proteome</keyword>
<dbReference type="OrthoDB" id="9772630at2"/>
<evidence type="ECO:0000256" key="2">
    <source>
        <dbReference type="ARBA" id="ARBA00005278"/>
    </source>
</evidence>
<dbReference type="GO" id="GO:0009847">
    <property type="term" value="P:spore germination"/>
    <property type="evidence" value="ECO:0007669"/>
    <property type="project" value="UniProtKB-UniRule"/>
</dbReference>
<evidence type="ECO:0000256" key="4">
    <source>
        <dbReference type="PIRNR" id="PIRNR005690"/>
    </source>
</evidence>
<evidence type="ECO:0000256" key="6">
    <source>
        <dbReference type="SAM" id="Phobius"/>
    </source>
</evidence>